<dbReference type="EMBL" id="VWZT01026202">
    <property type="protein sequence ID" value="NXI06510.1"/>
    <property type="molecule type" value="Genomic_DNA"/>
</dbReference>
<gene>
    <name evidence="1" type="primary">Npc1l1_2</name>
    <name evidence="1" type="ORF">PACPHI_R15063</name>
</gene>
<feature type="non-terminal residue" evidence="1">
    <location>
        <position position="54"/>
    </location>
</feature>
<dbReference type="GO" id="GO:0015918">
    <property type="term" value="P:sterol transport"/>
    <property type="evidence" value="ECO:0007669"/>
    <property type="project" value="TreeGrafter"/>
</dbReference>
<dbReference type="PANTHER" id="PTHR45727">
    <property type="entry name" value="NPC INTRACELLULAR CHOLESTEROL TRANSPORTER 1"/>
    <property type="match status" value="1"/>
</dbReference>
<dbReference type="GO" id="GO:0030299">
    <property type="term" value="P:intestinal cholesterol absorption"/>
    <property type="evidence" value="ECO:0007669"/>
    <property type="project" value="TreeGrafter"/>
</dbReference>
<evidence type="ECO:0000313" key="1">
    <source>
        <dbReference type="EMBL" id="NXI06510.1"/>
    </source>
</evidence>
<feature type="non-terminal residue" evidence="1">
    <location>
        <position position="1"/>
    </location>
</feature>
<keyword evidence="2" id="KW-1185">Reference proteome</keyword>
<dbReference type="GO" id="GO:0042632">
    <property type="term" value="P:cholesterol homeostasis"/>
    <property type="evidence" value="ECO:0007669"/>
    <property type="project" value="TreeGrafter"/>
</dbReference>
<name>A0A7K9Q4H5_9CORV</name>
<dbReference type="PANTHER" id="PTHR45727:SF3">
    <property type="entry name" value="NPC1-LIKE INTRACELLULAR CHOLESTEROL TRANSPORTER 1"/>
    <property type="match status" value="1"/>
</dbReference>
<organism evidence="1 2">
    <name type="scientific">Pachycephala philippinensis</name>
    <name type="common">yellow-belllied whistler</name>
    <dbReference type="NCBI Taxonomy" id="449367"/>
    <lineage>
        <taxon>Eukaryota</taxon>
        <taxon>Metazoa</taxon>
        <taxon>Chordata</taxon>
        <taxon>Craniata</taxon>
        <taxon>Vertebrata</taxon>
        <taxon>Euteleostomi</taxon>
        <taxon>Archelosauria</taxon>
        <taxon>Archosauria</taxon>
        <taxon>Dinosauria</taxon>
        <taxon>Saurischia</taxon>
        <taxon>Theropoda</taxon>
        <taxon>Coelurosauria</taxon>
        <taxon>Aves</taxon>
        <taxon>Neognathae</taxon>
        <taxon>Neoaves</taxon>
        <taxon>Telluraves</taxon>
        <taxon>Australaves</taxon>
        <taxon>Passeriformes</taxon>
        <taxon>Corvoidea</taxon>
        <taxon>Pachycephalidae</taxon>
        <taxon>Pachycephala</taxon>
    </lineage>
</organism>
<dbReference type="GO" id="GO:0015485">
    <property type="term" value="F:cholesterol binding"/>
    <property type="evidence" value="ECO:0007669"/>
    <property type="project" value="TreeGrafter"/>
</dbReference>
<comment type="caution">
    <text evidence="1">The sequence shown here is derived from an EMBL/GenBank/DDBJ whole genome shotgun (WGS) entry which is preliminary data.</text>
</comment>
<dbReference type="AlphaFoldDB" id="A0A7K9Q4H5"/>
<protein>
    <submittedName>
        <fullName evidence="1">NPCL1 protein</fullName>
    </submittedName>
</protein>
<evidence type="ECO:0000313" key="2">
    <source>
        <dbReference type="Proteomes" id="UP000570547"/>
    </source>
</evidence>
<reference evidence="1 2" key="1">
    <citation type="submission" date="2019-09" db="EMBL/GenBank/DDBJ databases">
        <title>Bird 10,000 Genomes (B10K) Project - Family phase.</title>
        <authorList>
            <person name="Zhang G."/>
        </authorList>
    </citation>
    <scope>NUCLEOTIDE SEQUENCE [LARGE SCALE GENOMIC DNA]</scope>
    <source>
        <strain evidence="1">B10K-DU-001-28</strain>
        <tissue evidence="1">Muscle</tissue>
    </source>
</reference>
<dbReference type="GO" id="GO:0005886">
    <property type="term" value="C:plasma membrane"/>
    <property type="evidence" value="ECO:0007669"/>
    <property type="project" value="TreeGrafter"/>
</dbReference>
<dbReference type="Proteomes" id="UP000570547">
    <property type="component" value="Unassembled WGS sequence"/>
</dbReference>
<proteinExistence type="predicted"/>
<sequence length="54" mass="5745">PQDSYMLEYFSALNQYLAVGVPTYFVTTGGYDFSSDNGTNAICSSSGCDADSLT</sequence>
<accession>A0A7K9Q4H5</accession>